<dbReference type="Proteomes" id="UP001054837">
    <property type="component" value="Unassembled WGS sequence"/>
</dbReference>
<sequence length="88" mass="9962">MAFRVLGILPPAFRDRPKRLDAFSPYRWQVSTTLPVTGIGYARASSVTIATTGRLKPRQYVAGRPKSLEWEGKKHTSHDMGYITKIRT</sequence>
<reference evidence="1 2" key="1">
    <citation type="submission" date="2021-06" db="EMBL/GenBank/DDBJ databases">
        <title>Caerostris darwini draft genome.</title>
        <authorList>
            <person name="Kono N."/>
            <person name="Arakawa K."/>
        </authorList>
    </citation>
    <scope>NUCLEOTIDE SEQUENCE [LARGE SCALE GENOMIC DNA]</scope>
</reference>
<dbReference type="EMBL" id="BPLQ01001176">
    <property type="protein sequence ID" value="GIX79390.1"/>
    <property type="molecule type" value="Genomic_DNA"/>
</dbReference>
<evidence type="ECO:0008006" key="3">
    <source>
        <dbReference type="Google" id="ProtNLM"/>
    </source>
</evidence>
<protein>
    <recommendedName>
        <fullName evidence="3">Ribosomal protein L2</fullName>
    </recommendedName>
</protein>
<evidence type="ECO:0000313" key="1">
    <source>
        <dbReference type="EMBL" id="GIX79390.1"/>
    </source>
</evidence>
<accession>A0AAV4N3J6</accession>
<organism evidence="1 2">
    <name type="scientific">Caerostris darwini</name>
    <dbReference type="NCBI Taxonomy" id="1538125"/>
    <lineage>
        <taxon>Eukaryota</taxon>
        <taxon>Metazoa</taxon>
        <taxon>Ecdysozoa</taxon>
        <taxon>Arthropoda</taxon>
        <taxon>Chelicerata</taxon>
        <taxon>Arachnida</taxon>
        <taxon>Araneae</taxon>
        <taxon>Araneomorphae</taxon>
        <taxon>Entelegynae</taxon>
        <taxon>Araneoidea</taxon>
        <taxon>Araneidae</taxon>
        <taxon>Caerostris</taxon>
    </lineage>
</organism>
<dbReference type="AlphaFoldDB" id="A0AAV4N3J6"/>
<keyword evidence="2" id="KW-1185">Reference proteome</keyword>
<evidence type="ECO:0000313" key="2">
    <source>
        <dbReference type="Proteomes" id="UP001054837"/>
    </source>
</evidence>
<proteinExistence type="predicted"/>
<comment type="caution">
    <text evidence="1">The sequence shown here is derived from an EMBL/GenBank/DDBJ whole genome shotgun (WGS) entry which is preliminary data.</text>
</comment>
<name>A0AAV4N3J6_9ARAC</name>
<gene>
    <name evidence="1" type="ORF">CDAR_228441</name>
</gene>